<dbReference type="GO" id="GO:0003677">
    <property type="term" value="F:DNA binding"/>
    <property type="evidence" value="ECO:0007669"/>
    <property type="project" value="InterPro"/>
</dbReference>
<dbReference type="Proteomes" id="UP000463975">
    <property type="component" value="Chromosome"/>
</dbReference>
<evidence type="ECO:0000313" key="2">
    <source>
        <dbReference type="Proteomes" id="UP000463975"/>
    </source>
</evidence>
<gene>
    <name evidence="1" type="ORF">GT348_03790</name>
</gene>
<dbReference type="KEGG" id="bomb:GT348_03790"/>
<protein>
    <submittedName>
        <fullName evidence="1">Uncharacterized protein</fullName>
    </submittedName>
</protein>
<proteinExistence type="predicted"/>
<dbReference type="AlphaFoldDB" id="A0A6P1NG94"/>
<keyword evidence="2" id="KW-1185">Reference proteome</keyword>
<dbReference type="InterPro" id="IPR010982">
    <property type="entry name" value="Lambda_DNA-bd_dom_sf"/>
</dbReference>
<reference evidence="1 2" key="1">
    <citation type="submission" date="2020-01" db="EMBL/GenBank/DDBJ databases">
        <title>Genome sequencing of strain KACC 21507.</title>
        <authorList>
            <person name="Heo J."/>
            <person name="Kim S.-J."/>
            <person name="Kim J.-S."/>
            <person name="Hong S.-B."/>
            <person name="Kwon S.-W."/>
        </authorList>
    </citation>
    <scope>NUCLEOTIDE SEQUENCE [LARGE SCALE GENOMIC DNA]</scope>
    <source>
        <strain evidence="1 2">KACC 21507</strain>
    </source>
</reference>
<dbReference type="Gene3D" id="1.10.260.40">
    <property type="entry name" value="lambda repressor-like DNA-binding domains"/>
    <property type="match status" value="1"/>
</dbReference>
<dbReference type="EMBL" id="CP047652">
    <property type="protein sequence ID" value="QHI95504.1"/>
    <property type="molecule type" value="Genomic_DNA"/>
</dbReference>
<accession>A0A6P1NG94</accession>
<dbReference type="RefSeq" id="WP_160618581.1">
    <property type="nucleotide sequence ID" value="NZ_CP047652.1"/>
</dbReference>
<name>A0A6P1NG94_9PROT</name>
<organism evidence="1 2">
    <name type="scientific">Aristophania vespae</name>
    <dbReference type="NCBI Taxonomy" id="2697033"/>
    <lineage>
        <taxon>Bacteria</taxon>
        <taxon>Pseudomonadati</taxon>
        <taxon>Pseudomonadota</taxon>
        <taxon>Alphaproteobacteria</taxon>
        <taxon>Acetobacterales</taxon>
        <taxon>Acetobacteraceae</taxon>
        <taxon>Aristophania</taxon>
    </lineage>
</organism>
<evidence type="ECO:0000313" key="1">
    <source>
        <dbReference type="EMBL" id="QHI95504.1"/>
    </source>
</evidence>
<sequence>MHSSLAMPARKRQKEAVITPEKTFFKKLAESLFIFRQALSAVLNGRSDLILFLALRLEKTQSVKANALMKILTTYEMAVARERKKYFQVKSLSTRNRRAKMRLSVERLI</sequence>